<evidence type="ECO:0000313" key="1">
    <source>
        <dbReference type="EMBL" id="OMC52540.1"/>
    </source>
</evidence>
<dbReference type="Proteomes" id="UP000187001">
    <property type="component" value="Unassembled WGS sequence"/>
</dbReference>
<evidence type="ECO:0000313" key="2">
    <source>
        <dbReference type="Proteomes" id="UP000187001"/>
    </source>
</evidence>
<comment type="caution">
    <text evidence="1">The sequence shown here is derived from an EMBL/GenBank/DDBJ whole genome shotgun (WGS) entry which is preliminary data.</text>
</comment>
<dbReference type="EMBL" id="MBER01000004">
    <property type="protein sequence ID" value="OMC52540.1"/>
    <property type="molecule type" value="Genomic_DNA"/>
</dbReference>
<protein>
    <submittedName>
        <fullName evidence="1">Uncharacterized protein</fullName>
    </submittedName>
</protein>
<dbReference type="RefSeq" id="WP_076202407.1">
    <property type="nucleotide sequence ID" value="NZ_MBER01000004.1"/>
</dbReference>
<sequence>MTFAAGDDVIVQFDGNAHNGHILKVEHGGWIRCVIHTDWAYDYGSITPRMAPYQTVLVRASNVQKP</sequence>
<accession>A0ABD6QUH1</accession>
<dbReference type="AlphaFoldDB" id="A0ABD6QUH1"/>
<gene>
    <name evidence="1" type="ORF">A5742_16465</name>
</gene>
<name>A0ABD6QUH1_MYCFO</name>
<proteinExistence type="predicted"/>
<reference evidence="1 2" key="1">
    <citation type="submission" date="2016-07" db="EMBL/GenBank/DDBJ databases">
        <authorList>
            <person name="Sutton G."/>
            <person name="Brinkac L."/>
            <person name="Sanka R."/>
            <person name="Adams M."/>
            <person name="Lau E."/>
            <person name="Kumar A."/>
            <person name="Macaden R."/>
        </authorList>
    </citation>
    <scope>NUCLEOTIDE SEQUENCE [LARGE SCALE GENOMIC DNA]</scope>
    <source>
        <strain evidence="1 2">GA-0871</strain>
    </source>
</reference>
<organism evidence="1 2">
    <name type="scientific">Mycolicibacterium fortuitum</name>
    <name type="common">Mycobacterium fortuitum</name>
    <dbReference type="NCBI Taxonomy" id="1766"/>
    <lineage>
        <taxon>Bacteria</taxon>
        <taxon>Bacillati</taxon>
        <taxon>Actinomycetota</taxon>
        <taxon>Actinomycetes</taxon>
        <taxon>Mycobacteriales</taxon>
        <taxon>Mycobacteriaceae</taxon>
        <taxon>Mycolicibacterium</taxon>
    </lineage>
</organism>